<dbReference type="RefSeq" id="WP_183411404.1">
    <property type="nucleotide sequence ID" value="NZ_JACHWY010000003.1"/>
</dbReference>
<feature type="signal peptide" evidence="1">
    <location>
        <begin position="1"/>
        <end position="20"/>
    </location>
</feature>
<dbReference type="PANTHER" id="PTHR34700:SF4">
    <property type="entry name" value="PHAGE-LIKE ELEMENT PBSX PROTEIN XKDP"/>
    <property type="match status" value="1"/>
</dbReference>
<name>A0A7W4W7A4_9GAMM</name>
<dbReference type="InterPro" id="IPR018392">
    <property type="entry name" value="LysM"/>
</dbReference>
<gene>
    <name evidence="3" type="ORF">FHR99_002904</name>
</gene>
<keyword evidence="1" id="KW-0732">Signal</keyword>
<proteinExistence type="predicted"/>
<evidence type="ECO:0000259" key="2">
    <source>
        <dbReference type="PROSITE" id="PS51782"/>
    </source>
</evidence>
<dbReference type="PROSITE" id="PS51782">
    <property type="entry name" value="LYSM"/>
    <property type="match status" value="1"/>
</dbReference>
<dbReference type="Proteomes" id="UP000537130">
    <property type="component" value="Unassembled WGS sequence"/>
</dbReference>
<dbReference type="InterPro" id="IPR036779">
    <property type="entry name" value="LysM_dom_sf"/>
</dbReference>
<dbReference type="EMBL" id="JACHWY010000003">
    <property type="protein sequence ID" value="MBB3048630.1"/>
    <property type="molecule type" value="Genomic_DNA"/>
</dbReference>
<evidence type="ECO:0000313" key="3">
    <source>
        <dbReference type="EMBL" id="MBB3048630.1"/>
    </source>
</evidence>
<feature type="chain" id="PRO_5031038517" evidence="1">
    <location>
        <begin position="21"/>
        <end position="345"/>
    </location>
</feature>
<dbReference type="SUPFAM" id="SSF54106">
    <property type="entry name" value="LysM domain"/>
    <property type="match status" value="1"/>
</dbReference>
<dbReference type="PANTHER" id="PTHR34700">
    <property type="entry name" value="POTASSIUM BINDING PROTEIN KBP"/>
    <property type="match status" value="1"/>
</dbReference>
<comment type="caution">
    <text evidence="3">The sequence shown here is derived from an EMBL/GenBank/DDBJ whole genome shotgun (WGS) entry which is preliminary data.</text>
</comment>
<evidence type="ECO:0000256" key="1">
    <source>
        <dbReference type="SAM" id="SignalP"/>
    </source>
</evidence>
<dbReference type="CDD" id="cd00118">
    <property type="entry name" value="LysM"/>
    <property type="match status" value="1"/>
</dbReference>
<dbReference type="Gene3D" id="3.10.350.10">
    <property type="entry name" value="LysM domain"/>
    <property type="match status" value="1"/>
</dbReference>
<dbReference type="Pfam" id="PF01476">
    <property type="entry name" value="LysM"/>
    <property type="match status" value="1"/>
</dbReference>
<sequence>MKRLLLGLALSVSFTAAVLADVLALKEDHPQTYVVKRGDTLWSISNIFLEDPWLWPELWHYNQQLDDPHLIYPGDILYLIWVDGKPRLVKNIVKKTTVNRDVKLTPQMRISDVTTAIPAISLDVIGPFLSNSRVVDKALLEEAPYVLSGREGHIVTGAGDTLYARGKFEDESVYGIYRQAQVFTDPDTGELLGIQARDIGAGKRLSVDGDIATLQVNRSNQEIRRGDRLLPQEDRTLKPRFEPRAPSEEIEGQIIAVEGGVSQVGSMDVVILNRGERDGVKSGDVMAIYQRGVLVRDDIAEEIVRVPDVEAGLLMVFRSYEKLSFAVVLSATQALRVGDKVKNPT</sequence>
<feature type="domain" description="LysM" evidence="2">
    <location>
        <begin position="31"/>
        <end position="79"/>
    </location>
</feature>
<accession>A0A7W4W7A4</accession>
<keyword evidence="4" id="KW-1185">Reference proteome</keyword>
<evidence type="ECO:0000313" key="4">
    <source>
        <dbReference type="Proteomes" id="UP000537130"/>
    </source>
</evidence>
<dbReference type="AlphaFoldDB" id="A0A7W4W7A4"/>
<organism evidence="3 4">
    <name type="scientific">Litorivivens lipolytica</name>
    <dbReference type="NCBI Taxonomy" id="1524264"/>
    <lineage>
        <taxon>Bacteria</taxon>
        <taxon>Pseudomonadati</taxon>
        <taxon>Pseudomonadota</taxon>
        <taxon>Gammaproteobacteria</taxon>
        <taxon>Litorivivens</taxon>
    </lineage>
</organism>
<reference evidence="3 4" key="1">
    <citation type="submission" date="2020-08" db="EMBL/GenBank/DDBJ databases">
        <title>Genomic Encyclopedia of Type Strains, Phase III (KMG-III): the genomes of soil and plant-associated and newly described type strains.</title>
        <authorList>
            <person name="Whitman W."/>
        </authorList>
    </citation>
    <scope>NUCLEOTIDE SEQUENCE [LARGE SCALE GENOMIC DNA]</scope>
    <source>
        <strain evidence="3 4">CECT 8654</strain>
    </source>
</reference>
<dbReference type="InterPro" id="IPR052196">
    <property type="entry name" value="Bact_Kbp"/>
</dbReference>
<protein>
    <submittedName>
        <fullName evidence="3">Nucleoid-associated protein YgaU</fullName>
    </submittedName>
</protein>